<accession>A0AC34FKH2</accession>
<evidence type="ECO:0000313" key="1">
    <source>
        <dbReference type="Proteomes" id="UP000887579"/>
    </source>
</evidence>
<proteinExistence type="predicted"/>
<organism evidence="1 2">
    <name type="scientific">Panagrolaimus sp. ES5</name>
    <dbReference type="NCBI Taxonomy" id="591445"/>
    <lineage>
        <taxon>Eukaryota</taxon>
        <taxon>Metazoa</taxon>
        <taxon>Ecdysozoa</taxon>
        <taxon>Nematoda</taxon>
        <taxon>Chromadorea</taxon>
        <taxon>Rhabditida</taxon>
        <taxon>Tylenchina</taxon>
        <taxon>Panagrolaimomorpha</taxon>
        <taxon>Panagrolaimoidea</taxon>
        <taxon>Panagrolaimidae</taxon>
        <taxon>Panagrolaimus</taxon>
    </lineage>
</organism>
<sequence length="109" mass="11589">MKSKRYAKLALLVLLLYILSSPVASDIDEAKEGTELTNEYVSGLKDLADGFSKVAPALEKLAPIMASAGAVGAVLSLGLALATMGKSNKVDKEYDKVDICIILLIFTKK</sequence>
<evidence type="ECO:0000313" key="2">
    <source>
        <dbReference type="WBParaSite" id="ES5_v2.g17107.t1"/>
    </source>
</evidence>
<protein>
    <submittedName>
        <fullName evidence="2">Uncharacterized protein</fullName>
    </submittedName>
</protein>
<name>A0AC34FKH2_9BILA</name>
<reference evidence="2" key="1">
    <citation type="submission" date="2022-11" db="UniProtKB">
        <authorList>
            <consortium name="WormBaseParasite"/>
        </authorList>
    </citation>
    <scope>IDENTIFICATION</scope>
</reference>
<dbReference type="WBParaSite" id="ES5_v2.g17107.t1">
    <property type="protein sequence ID" value="ES5_v2.g17107.t1"/>
    <property type="gene ID" value="ES5_v2.g17107"/>
</dbReference>
<dbReference type="Proteomes" id="UP000887579">
    <property type="component" value="Unplaced"/>
</dbReference>